<reference evidence="3" key="1">
    <citation type="submission" date="2016-10" db="EMBL/GenBank/DDBJ databases">
        <authorList>
            <person name="Varghese N."/>
            <person name="Submissions S."/>
        </authorList>
    </citation>
    <scope>NUCLEOTIDE SEQUENCE [LARGE SCALE GENOMIC DNA]</scope>
    <source>
        <strain evidence="3">DSM 44142</strain>
    </source>
</reference>
<feature type="region of interest" description="Disordered" evidence="1">
    <location>
        <begin position="162"/>
        <end position="198"/>
    </location>
</feature>
<name>A0A1H1CAI3_9ACTN</name>
<dbReference type="OrthoDB" id="4773532at2"/>
<dbReference type="STRING" id="47312.SAMN04489765_1109"/>
<gene>
    <name evidence="2" type="ORF">SAMN04489765_1109</name>
</gene>
<sequence length="198" mass="20800">MSEYVAVISLPTRAATYEEYSNIRNTASTYGVISAALVERNADGTYDIPENTDGTTGTGTLSGSLIGMLVGVLGGPVGLLLGLSVGTATGALVDVSNLDDSDDVISLFAQQLPPGNNAIIVQTEEPTTDALDAQVARAGGRIVRRPLDEVISELEAQQDAADAAAKAARKAAHEQKKQERQEKNEDRIAALKAKFSRD</sequence>
<evidence type="ECO:0000313" key="2">
    <source>
        <dbReference type="EMBL" id="SDQ61182.1"/>
    </source>
</evidence>
<dbReference type="EMBL" id="FNLF01000002">
    <property type="protein sequence ID" value="SDQ61182.1"/>
    <property type="molecule type" value="Genomic_DNA"/>
</dbReference>
<evidence type="ECO:0000256" key="1">
    <source>
        <dbReference type="SAM" id="MobiDB-lite"/>
    </source>
</evidence>
<dbReference type="Pfam" id="PF06897">
    <property type="entry name" value="DUF1269"/>
    <property type="match status" value="1"/>
</dbReference>
<evidence type="ECO:0000313" key="3">
    <source>
        <dbReference type="Proteomes" id="UP000183053"/>
    </source>
</evidence>
<proteinExistence type="predicted"/>
<dbReference type="InterPro" id="IPR009200">
    <property type="entry name" value="DUF1269_membrane"/>
</dbReference>
<keyword evidence="3" id="KW-1185">Reference proteome</keyword>
<dbReference type="RefSeq" id="WP_082756642.1">
    <property type="nucleotide sequence ID" value="NZ_AP025457.1"/>
</dbReference>
<dbReference type="Proteomes" id="UP000183053">
    <property type="component" value="Unassembled WGS sequence"/>
</dbReference>
<feature type="compositionally biased region" description="Basic and acidic residues" evidence="1">
    <location>
        <begin position="171"/>
        <end position="198"/>
    </location>
</feature>
<organism evidence="2 3">
    <name type="scientific">Tsukamurella pulmonis</name>
    <dbReference type="NCBI Taxonomy" id="47312"/>
    <lineage>
        <taxon>Bacteria</taxon>
        <taxon>Bacillati</taxon>
        <taxon>Actinomycetota</taxon>
        <taxon>Actinomycetes</taxon>
        <taxon>Mycobacteriales</taxon>
        <taxon>Tsukamurellaceae</taxon>
        <taxon>Tsukamurella</taxon>
    </lineage>
</organism>
<accession>A0A1H1CAI3</accession>
<dbReference type="AlphaFoldDB" id="A0A1H1CAI3"/>
<protein>
    <submittedName>
        <fullName evidence="2">Uncharacterized membrane protein</fullName>
    </submittedName>
</protein>